<sequence>MMVNQVQAFIANSSFPKTLEELLQIDELNIELILSGEEFEWTVPRWSKAGDIIFFMYSKTSINTIRRLRKQLNEVKDADVFGVEEVTKLFLLLDKGEYYYSKFGASIFALGQVRGRLFRDDFSYINSFHWGSNIYSGIDNVKVLRNPIAIDDFREFIHISRQSGITPVLGMEFSELKNLICRKNQGLSTLLSVEASPFPMKSINQENWLEMGNMYRRQFFLEYQFRVFYVDYLLKELSDIKTIYKECACYKSSENVKFVDNVIKIAGLYLPVEVKLNIALEKELLG</sequence>
<name>A0ABP2R0X0_STRRT</name>
<organism evidence="1 2">
    <name type="scientific">Streptococcus ratti FA-1 = DSM 20564</name>
    <dbReference type="NCBI Taxonomy" id="699248"/>
    <lineage>
        <taxon>Bacteria</taxon>
        <taxon>Bacillati</taxon>
        <taxon>Bacillota</taxon>
        <taxon>Bacilli</taxon>
        <taxon>Lactobacillales</taxon>
        <taxon>Streptococcaceae</taxon>
        <taxon>Streptococcus</taxon>
    </lineage>
</organism>
<evidence type="ECO:0000313" key="1">
    <source>
        <dbReference type="EMBL" id="EJN94878.1"/>
    </source>
</evidence>
<dbReference type="EMBL" id="AJTZ01000003">
    <property type="protein sequence ID" value="EJN94878.1"/>
    <property type="molecule type" value="Genomic_DNA"/>
</dbReference>
<reference evidence="1 2" key="1">
    <citation type="submission" date="2009-12" db="EMBL/GenBank/DDBJ databases">
        <authorList>
            <person name="Lefebure T."/>
            <person name="Cornejo O.E."/>
            <person name="Pavinski Bitar P.D."/>
            <person name="Lang P."/>
            <person name="Stanhope M.J."/>
        </authorList>
    </citation>
    <scope>NUCLEOTIDE SEQUENCE [LARGE SCALE GENOMIC DNA]</scope>
    <source>
        <strain evidence="1 2">FA-1</strain>
    </source>
</reference>
<comment type="caution">
    <text evidence="1">The sequence shown here is derived from an EMBL/GenBank/DDBJ whole genome shotgun (WGS) entry which is preliminary data.</text>
</comment>
<keyword evidence="2" id="KW-1185">Reference proteome</keyword>
<dbReference type="RefSeq" id="WP_003086508.1">
    <property type="nucleotide sequence ID" value="NZ_AJTZ01000003.1"/>
</dbReference>
<dbReference type="Proteomes" id="UP000007815">
    <property type="component" value="Unassembled WGS sequence"/>
</dbReference>
<accession>A0ABP2R0X0</accession>
<evidence type="ECO:0000313" key="2">
    <source>
        <dbReference type="Proteomes" id="UP000007815"/>
    </source>
</evidence>
<proteinExistence type="predicted"/>
<gene>
    <name evidence="1" type="ORF">SRA_00802</name>
</gene>
<protein>
    <submittedName>
        <fullName evidence="1">Uncharacterized protein</fullName>
    </submittedName>
</protein>